<dbReference type="InterPro" id="IPR001283">
    <property type="entry name" value="CRISP-related"/>
</dbReference>
<protein>
    <recommendedName>
        <fullName evidence="2">SCP domain-containing protein</fullName>
    </recommendedName>
</protein>
<keyword evidence="4" id="KW-1185">Reference proteome</keyword>
<comment type="caution">
    <text evidence="3">The sequence shown here is derived from an EMBL/GenBank/DDBJ whole genome shotgun (WGS) entry which is preliminary data.</text>
</comment>
<dbReference type="PANTHER" id="PTHR10334">
    <property type="entry name" value="CYSTEINE-RICH SECRETORY PROTEIN-RELATED"/>
    <property type="match status" value="1"/>
</dbReference>
<sequence>MLFIVLLSLLSFTALLPAAHSLPQHTSSTSKRGSAHQIRAFLFAHNIIREAHNATDLTWSIELAEKAGEWADGCKFERTEGVLRELPYGELHVAATGIFPISTAISQFAKDAIEYNPAEPTYNHWTQIVWKSTTQVGCARSHCSNLLGRRTGLATYYVCLYDPAGNVIGQALDNVQVSWL</sequence>
<dbReference type="Pfam" id="PF00188">
    <property type="entry name" value="CAP"/>
    <property type="match status" value="1"/>
</dbReference>
<feature type="domain" description="SCP" evidence="2">
    <location>
        <begin position="36"/>
        <end position="169"/>
    </location>
</feature>
<dbReference type="SMART" id="SM00198">
    <property type="entry name" value="SCP"/>
    <property type="match status" value="1"/>
</dbReference>
<proteinExistence type="predicted"/>
<gene>
    <name evidence="3" type="ORF">D9615_000618</name>
</gene>
<accession>A0A8H5HRQ0</accession>
<dbReference type="Proteomes" id="UP000565441">
    <property type="component" value="Unassembled WGS sequence"/>
</dbReference>
<dbReference type="AlphaFoldDB" id="A0A8H5HRQ0"/>
<evidence type="ECO:0000313" key="3">
    <source>
        <dbReference type="EMBL" id="KAF5388304.1"/>
    </source>
</evidence>
<dbReference type="EMBL" id="JAACJP010000001">
    <property type="protein sequence ID" value="KAF5388304.1"/>
    <property type="molecule type" value="Genomic_DNA"/>
</dbReference>
<dbReference type="SUPFAM" id="SSF55797">
    <property type="entry name" value="PR-1-like"/>
    <property type="match status" value="1"/>
</dbReference>
<dbReference type="InterPro" id="IPR035940">
    <property type="entry name" value="CAP_sf"/>
</dbReference>
<evidence type="ECO:0000256" key="1">
    <source>
        <dbReference type="SAM" id="SignalP"/>
    </source>
</evidence>
<reference evidence="3 4" key="1">
    <citation type="journal article" date="2020" name="ISME J.">
        <title>Uncovering the hidden diversity of litter-decomposition mechanisms in mushroom-forming fungi.</title>
        <authorList>
            <person name="Floudas D."/>
            <person name="Bentzer J."/>
            <person name="Ahren D."/>
            <person name="Johansson T."/>
            <person name="Persson P."/>
            <person name="Tunlid A."/>
        </authorList>
    </citation>
    <scope>NUCLEOTIDE SEQUENCE [LARGE SCALE GENOMIC DNA]</scope>
    <source>
        <strain evidence="3 4">CBS 661.87</strain>
    </source>
</reference>
<feature type="chain" id="PRO_5034932241" description="SCP domain-containing protein" evidence="1">
    <location>
        <begin position="22"/>
        <end position="180"/>
    </location>
</feature>
<feature type="signal peptide" evidence="1">
    <location>
        <begin position="1"/>
        <end position="21"/>
    </location>
</feature>
<organism evidence="3 4">
    <name type="scientific">Tricholomella constricta</name>
    <dbReference type="NCBI Taxonomy" id="117010"/>
    <lineage>
        <taxon>Eukaryota</taxon>
        <taxon>Fungi</taxon>
        <taxon>Dikarya</taxon>
        <taxon>Basidiomycota</taxon>
        <taxon>Agaricomycotina</taxon>
        <taxon>Agaricomycetes</taxon>
        <taxon>Agaricomycetidae</taxon>
        <taxon>Agaricales</taxon>
        <taxon>Tricholomatineae</taxon>
        <taxon>Lyophyllaceae</taxon>
        <taxon>Tricholomella</taxon>
    </lineage>
</organism>
<dbReference type="PRINTS" id="PR00837">
    <property type="entry name" value="V5TPXLIKE"/>
</dbReference>
<keyword evidence="1" id="KW-0732">Signal</keyword>
<name>A0A8H5HRQ0_9AGAR</name>
<dbReference type="OrthoDB" id="337038at2759"/>
<dbReference type="InterPro" id="IPR014044">
    <property type="entry name" value="CAP_dom"/>
</dbReference>
<evidence type="ECO:0000313" key="4">
    <source>
        <dbReference type="Proteomes" id="UP000565441"/>
    </source>
</evidence>
<dbReference type="Gene3D" id="3.40.33.10">
    <property type="entry name" value="CAP"/>
    <property type="match status" value="1"/>
</dbReference>
<evidence type="ECO:0000259" key="2">
    <source>
        <dbReference type="SMART" id="SM00198"/>
    </source>
</evidence>